<comment type="caution">
    <text evidence="3">The sequence shown here is derived from an EMBL/GenBank/DDBJ whole genome shotgun (WGS) entry which is preliminary data.</text>
</comment>
<dbReference type="SUPFAM" id="SSF53474">
    <property type="entry name" value="alpha/beta-Hydrolases"/>
    <property type="match status" value="1"/>
</dbReference>
<evidence type="ECO:0000313" key="4">
    <source>
        <dbReference type="Proteomes" id="UP000295345"/>
    </source>
</evidence>
<dbReference type="InterPro" id="IPR013094">
    <property type="entry name" value="AB_hydrolase_3"/>
</dbReference>
<accession>A0A4R4SR54</accession>
<keyword evidence="4" id="KW-1185">Reference proteome</keyword>
<name>A0A4R4SR54_9ACTN</name>
<reference evidence="3 4" key="1">
    <citation type="submission" date="2019-03" db="EMBL/GenBank/DDBJ databases">
        <title>Draft genome sequences of novel Actinobacteria.</title>
        <authorList>
            <person name="Sahin N."/>
            <person name="Ay H."/>
            <person name="Saygin H."/>
        </authorList>
    </citation>
    <scope>NUCLEOTIDE SEQUENCE [LARGE SCALE GENOMIC DNA]</scope>
    <source>
        <strain evidence="3 4">DSM 41900</strain>
    </source>
</reference>
<evidence type="ECO:0000259" key="2">
    <source>
        <dbReference type="Pfam" id="PF07859"/>
    </source>
</evidence>
<dbReference type="PANTHER" id="PTHR48081">
    <property type="entry name" value="AB HYDROLASE SUPERFAMILY PROTEIN C4A8.06C"/>
    <property type="match status" value="1"/>
</dbReference>
<dbReference type="InterPro" id="IPR050300">
    <property type="entry name" value="GDXG_lipolytic_enzyme"/>
</dbReference>
<dbReference type="InterPro" id="IPR029058">
    <property type="entry name" value="AB_hydrolase_fold"/>
</dbReference>
<protein>
    <submittedName>
        <fullName evidence="3">Alpha/beta hydrolase</fullName>
    </submittedName>
</protein>
<dbReference type="EMBL" id="SMKI01000452">
    <property type="protein sequence ID" value="TDC66381.1"/>
    <property type="molecule type" value="Genomic_DNA"/>
</dbReference>
<dbReference type="Gene3D" id="3.40.50.1820">
    <property type="entry name" value="alpha/beta hydrolase"/>
    <property type="match status" value="1"/>
</dbReference>
<gene>
    <name evidence="3" type="ORF">E1283_29815</name>
</gene>
<keyword evidence="1 3" id="KW-0378">Hydrolase</keyword>
<dbReference type="AlphaFoldDB" id="A0A4R4SR54"/>
<dbReference type="Proteomes" id="UP000295345">
    <property type="component" value="Unassembled WGS sequence"/>
</dbReference>
<evidence type="ECO:0000256" key="1">
    <source>
        <dbReference type="ARBA" id="ARBA00022801"/>
    </source>
</evidence>
<feature type="domain" description="Alpha/beta hydrolase fold-3" evidence="2">
    <location>
        <begin position="35"/>
        <end position="219"/>
    </location>
</feature>
<evidence type="ECO:0000313" key="3">
    <source>
        <dbReference type="EMBL" id="TDC66381.1"/>
    </source>
</evidence>
<proteinExistence type="predicted"/>
<dbReference type="Pfam" id="PF07859">
    <property type="entry name" value="Abhydrolase_3"/>
    <property type="match status" value="1"/>
</dbReference>
<sequence>MNAIHLDLGLEGRLTAFPAPGGSGERIPAVLVLPGGGYQHHGEHEGEPVARWLNGLGLAAFVLRYRVAPHRYPAALEDGRAALRAIRAEAPALGVDPDRVAVLGFSAGGHLAASLASDPAGTPADRPALAVLCYPVISFSHLPHVGSLAALLGSDASPAERRAASRELTVTPDTPPVFLWHTADDPAVDVAHSLRYAEALAAAGVPVELHVLPHGRHGVGLAPEQPELSRWTDWCAAWFRSHGWPGPGRGVVEG</sequence>
<dbReference type="GO" id="GO:0016787">
    <property type="term" value="F:hydrolase activity"/>
    <property type="evidence" value="ECO:0007669"/>
    <property type="project" value="UniProtKB-KW"/>
</dbReference>
<dbReference type="OrthoDB" id="9794725at2"/>
<dbReference type="PANTHER" id="PTHR48081:SF6">
    <property type="entry name" value="PEPTIDASE S9 PROLYL OLIGOPEPTIDASE CATALYTIC DOMAIN-CONTAINING PROTEIN"/>
    <property type="match status" value="1"/>
</dbReference>
<organism evidence="3 4">
    <name type="scientific">Streptomyces hainanensis</name>
    <dbReference type="NCBI Taxonomy" id="402648"/>
    <lineage>
        <taxon>Bacteria</taxon>
        <taxon>Bacillati</taxon>
        <taxon>Actinomycetota</taxon>
        <taxon>Actinomycetes</taxon>
        <taxon>Kitasatosporales</taxon>
        <taxon>Streptomycetaceae</taxon>
        <taxon>Streptomyces</taxon>
    </lineage>
</organism>
<dbReference type="RefSeq" id="WP_132821283.1">
    <property type="nucleotide sequence ID" value="NZ_SMKI01000452.1"/>
</dbReference>